<feature type="compositionally biased region" description="Polar residues" evidence="1">
    <location>
        <begin position="151"/>
        <end position="174"/>
    </location>
</feature>
<dbReference type="Proteomes" id="UP000184749">
    <property type="component" value="Chromosome"/>
</dbReference>
<proteinExistence type="predicted"/>
<feature type="region of interest" description="Disordered" evidence="1">
    <location>
        <begin position="151"/>
        <end position="182"/>
    </location>
</feature>
<evidence type="ECO:0008006" key="4">
    <source>
        <dbReference type="Google" id="ProtNLM"/>
    </source>
</evidence>
<sequence length="182" mass="18970">MPSQDERSPVDDGVPTEIQPVEVRDLKTRVSDDLGEVSKAAKDAAQTATQKIQDTVAEQTDFAAHQVGGISTALQKVGAELESSDQAQVGRYAKQIGESVAVLAKKMEGRDLREIASMAEDFGRKQPLAFLGVAALAGLAASRFLTASAIRKSSPSAPGKMQASTDFQLSSTAGTSGGPHNG</sequence>
<name>A0A1L5NL01_9HYPH</name>
<protein>
    <recommendedName>
        <fullName evidence="4">Nutrient deprivation-induced protein</fullName>
    </recommendedName>
</protein>
<gene>
    <name evidence="2" type="ORF">IE4872_CH02983</name>
</gene>
<feature type="compositionally biased region" description="Basic and acidic residues" evidence="1">
    <location>
        <begin position="1"/>
        <end position="10"/>
    </location>
</feature>
<evidence type="ECO:0000313" key="2">
    <source>
        <dbReference type="EMBL" id="APO68585.1"/>
    </source>
</evidence>
<reference evidence="2 3" key="1">
    <citation type="submission" date="2016-09" db="EMBL/GenBank/DDBJ databases">
        <title>The complete genome sequences of Rhizobium gallicum, symbiovars gallicum and phaseoli, symbionts associated to common bean (Phaseolus vulgaris).</title>
        <authorList>
            <person name="Bustos P."/>
            <person name="Santamaria R.I."/>
            <person name="Perez-Carrascal O.M."/>
            <person name="Juarez S."/>
            <person name="Lozano L."/>
            <person name="Martinez-Flores I."/>
            <person name="Martinez-Romero E."/>
            <person name="Cevallos M."/>
            <person name="Romero D."/>
            <person name="Davila G."/>
            <person name="Gonzalez V."/>
        </authorList>
    </citation>
    <scope>NUCLEOTIDE SEQUENCE [LARGE SCALE GENOMIC DNA]</scope>
    <source>
        <strain evidence="2 3">IE4872</strain>
    </source>
</reference>
<feature type="region of interest" description="Disordered" evidence="1">
    <location>
        <begin position="1"/>
        <end position="24"/>
    </location>
</feature>
<evidence type="ECO:0000313" key="3">
    <source>
        <dbReference type="Proteomes" id="UP000184749"/>
    </source>
</evidence>
<dbReference type="EMBL" id="CP017101">
    <property type="protein sequence ID" value="APO68585.1"/>
    <property type="molecule type" value="Genomic_DNA"/>
</dbReference>
<organism evidence="2 3">
    <name type="scientific">Rhizobium gallicum</name>
    <dbReference type="NCBI Taxonomy" id="56730"/>
    <lineage>
        <taxon>Bacteria</taxon>
        <taxon>Pseudomonadati</taxon>
        <taxon>Pseudomonadota</taxon>
        <taxon>Alphaproteobacteria</taxon>
        <taxon>Hyphomicrobiales</taxon>
        <taxon>Rhizobiaceae</taxon>
        <taxon>Rhizobium/Agrobacterium group</taxon>
        <taxon>Rhizobium</taxon>
    </lineage>
</organism>
<dbReference type="AlphaFoldDB" id="A0A1L5NL01"/>
<dbReference type="STRING" id="56730.IE4872_CH02983"/>
<accession>A0A1L5NL01</accession>
<evidence type="ECO:0000256" key="1">
    <source>
        <dbReference type="SAM" id="MobiDB-lite"/>
    </source>
</evidence>